<dbReference type="RefSeq" id="WP_342038699.1">
    <property type="nucleotide sequence ID" value="NZ_BAABBK010000013.1"/>
</dbReference>
<dbReference type="InterPro" id="IPR018060">
    <property type="entry name" value="HTH_AraC"/>
</dbReference>
<dbReference type="SUPFAM" id="SSF51215">
    <property type="entry name" value="Regulatory protein AraC"/>
    <property type="match status" value="1"/>
</dbReference>
<dbReference type="PANTHER" id="PTHR46796:SF7">
    <property type="entry name" value="ARAC FAMILY TRANSCRIPTIONAL REGULATOR"/>
    <property type="match status" value="1"/>
</dbReference>
<protein>
    <submittedName>
        <fullName evidence="6">AraC family transcriptional regulator</fullName>
    </submittedName>
</protein>
<dbReference type="InterPro" id="IPR018062">
    <property type="entry name" value="HTH_AraC-typ_CS"/>
</dbReference>
<keyword evidence="7" id="KW-1185">Reference proteome</keyword>
<dbReference type="Proteomes" id="UP001498935">
    <property type="component" value="Unassembled WGS sequence"/>
</dbReference>
<keyword evidence="1" id="KW-0805">Transcription regulation</keyword>
<evidence type="ECO:0000256" key="3">
    <source>
        <dbReference type="ARBA" id="ARBA00023159"/>
    </source>
</evidence>
<gene>
    <name evidence="6" type="ORF">KACC15558_27720</name>
</gene>
<evidence type="ECO:0000259" key="5">
    <source>
        <dbReference type="PROSITE" id="PS01124"/>
    </source>
</evidence>
<evidence type="ECO:0000256" key="4">
    <source>
        <dbReference type="ARBA" id="ARBA00023163"/>
    </source>
</evidence>
<evidence type="ECO:0000256" key="1">
    <source>
        <dbReference type="ARBA" id="ARBA00023015"/>
    </source>
</evidence>
<dbReference type="PROSITE" id="PS00041">
    <property type="entry name" value="HTH_ARAC_FAMILY_1"/>
    <property type="match status" value="1"/>
</dbReference>
<dbReference type="InterPro" id="IPR037923">
    <property type="entry name" value="HTH-like"/>
</dbReference>
<dbReference type="Pfam" id="PF12852">
    <property type="entry name" value="Cupin_6"/>
    <property type="match status" value="1"/>
</dbReference>
<feature type="domain" description="HTH araC/xylS-type" evidence="5">
    <location>
        <begin position="221"/>
        <end position="322"/>
    </location>
</feature>
<sequence>MGTDTRSAAVRPPGGADDRLARLLANLRMRSTFYCHAEFGDPWSLEMPAIADSVSFHVLIAGTCWLRLPGQEPIELAAGDLALVPHGAGHDLLSDPDAPRGPRVDLLPQDCLGESYSRLRYGGPGRTTTLICGVVGFDDPAARELMRALPPVLHVGGDSVAVASSVRETLRLIAAELAHPLPGAETVATRLADVLVVQAIRSWMNSDAEASAGWLRSLQDERIGRVIEAIHARPGDEWTLERLATVAAMSRSSLSARFAELVGEAPIAYLTRWRMSIAESRLRDTDVTAARLAGELGYRSEAAFNRAFTRQVGLTPGAVRRKSVR</sequence>
<keyword evidence="3" id="KW-0010">Activator</keyword>
<dbReference type="InterPro" id="IPR032783">
    <property type="entry name" value="AraC_lig"/>
</dbReference>
<dbReference type="PANTHER" id="PTHR46796">
    <property type="entry name" value="HTH-TYPE TRANSCRIPTIONAL ACTIVATOR RHAS-RELATED"/>
    <property type="match status" value="1"/>
</dbReference>
<dbReference type="InterPro" id="IPR009057">
    <property type="entry name" value="Homeodomain-like_sf"/>
</dbReference>
<organism evidence="6 7">
    <name type="scientific">Brevibacterium ammoniilyticum</name>
    <dbReference type="NCBI Taxonomy" id="1046555"/>
    <lineage>
        <taxon>Bacteria</taxon>
        <taxon>Bacillati</taxon>
        <taxon>Actinomycetota</taxon>
        <taxon>Actinomycetes</taxon>
        <taxon>Micrococcales</taxon>
        <taxon>Brevibacteriaceae</taxon>
        <taxon>Brevibacterium</taxon>
    </lineage>
</organism>
<proteinExistence type="predicted"/>
<dbReference type="Gene3D" id="1.10.10.60">
    <property type="entry name" value="Homeodomain-like"/>
    <property type="match status" value="1"/>
</dbReference>
<dbReference type="PROSITE" id="PS01124">
    <property type="entry name" value="HTH_ARAC_FAMILY_2"/>
    <property type="match status" value="1"/>
</dbReference>
<dbReference type="SUPFAM" id="SSF46689">
    <property type="entry name" value="Homeodomain-like"/>
    <property type="match status" value="2"/>
</dbReference>
<keyword evidence="2" id="KW-0238">DNA-binding</keyword>
<reference evidence="6 7" key="1">
    <citation type="submission" date="2024-02" db="EMBL/GenBank/DDBJ databases">
        <title>Characterization of antibiotic resistant novel bacterial strains and their environmental applications.</title>
        <authorList>
            <person name="Manzoor S."/>
            <person name="Abbas S."/>
            <person name="Arshad M."/>
            <person name="Li W.J."/>
            <person name="Ahmed I."/>
        </authorList>
    </citation>
    <scope>NUCLEOTIDE SEQUENCE [LARGE SCALE GENOMIC DNA]</scope>
    <source>
        <strain evidence="6 7">KACC 15558</strain>
    </source>
</reference>
<evidence type="ECO:0000256" key="2">
    <source>
        <dbReference type="ARBA" id="ARBA00023125"/>
    </source>
</evidence>
<accession>A0ABP9U7V7</accession>
<comment type="caution">
    <text evidence="6">The sequence shown here is derived from an EMBL/GenBank/DDBJ whole genome shotgun (WGS) entry which is preliminary data.</text>
</comment>
<dbReference type="EMBL" id="BAABNP010000012">
    <property type="protein sequence ID" value="GAA5341731.1"/>
    <property type="molecule type" value="Genomic_DNA"/>
</dbReference>
<dbReference type="Pfam" id="PF12833">
    <property type="entry name" value="HTH_18"/>
    <property type="match status" value="1"/>
</dbReference>
<name>A0ABP9U7V7_9MICO</name>
<dbReference type="SMART" id="SM00342">
    <property type="entry name" value="HTH_ARAC"/>
    <property type="match status" value="1"/>
</dbReference>
<keyword evidence="4" id="KW-0804">Transcription</keyword>
<evidence type="ECO:0000313" key="7">
    <source>
        <dbReference type="Proteomes" id="UP001498935"/>
    </source>
</evidence>
<dbReference type="InterPro" id="IPR050204">
    <property type="entry name" value="AraC_XylS_family_regulators"/>
</dbReference>
<evidence type="ECO:0000313" key="6">
    <source>
        <dbReference type="EMBL" id="GAA5341731.1"/>
    </source>
</evidence>